<accession>A0A2S0KH49</accession>
<keyword evidence="2" id="KW-1133">Transmembrane helix</keyword>
<feature type="compositionally biased region" description="Pro residues" evidence="1">
    <location>
        <begin position="283"/>
        <end position="297"/>
    </location>
</feature>
<feature type="compositionally biased region" description="Basic and acidic residues" evidence="1">
    <location>
        <begin position="90"/>
        <end position="102"/>
    </location>
</feature>
<keyword evidence="4" id="KW-1185">Reference proteome</keyword>
<keyword evidence="2" id="KW-0812">Transmembrane</keyword>
<evidence type="ECO:0000256" key="1">
    <source>
        <dbReference type="SAM" id="MobiDB-lite"/>
    </source>
</evidence>
<dbReference type="RefSeq" id="WP_105942674.1">
    <property type="nucleotide sequence ID" value="NZ_CP027433.1"/>
</dbReference>
<feature type="compositionally biased region" description="Acidic residues" evidence="1">
    <location>
        <begin position="9"/>
        <end position="48"/>
    </location>
</feature>
<dbReference type="EMBL" id="CP027433">
    <property type="protein sequence ID" value="AVM00961.1"/>
    <property type="molecule type" value="Genomic_DNA"/>
</dbReference>
<proteinExistence type="predicted"/>
<evidence type="ECO:0000313" key="3">
    <source>
        <dbReference type="EMBL" id="AVM00961.1"/>
    </source>
</evidence>
<dbReference type="Proteomes" id="UP000239814">
    <property type="component" value="Chromosome"/>
</dbReference>
<dbReference type="AlphaFoldDB" id="A0A2S0KH49"/>
<keyword evidence="2" id="KW-0472">Membrane</keyword>
<organism evidence="3 4">
    <name type="scientific">Gordonia iterans</name>
    <dbReference type="NCBI Taxonomy" id="1004901"/>
    <lineage>
        <taxon>Bacteria</taxon>
        <taxon>Bacillati</taxon>
        <taxon>Actinomycetota</taxon>
        <taxon>Actinomycetes</taxon>
        <taxon>Mycobacteriales</taxon>
        <taxon>Gordoniaceae</taxon>
        <taxon>Gordonia</taxon>
    </lineage>
</organism>
<dbReference type="OrthoDB" id="5196392at2"/>
<evidence type="ECO:0000313" key="4">
    <source>
        <dbReference type="Proteomes" id="UP000239814"/>
    </source>
</evidence>
<gene>
    <name evidence="3" type="ORF">C6V83_12555</name>
</gene>
<name>A0A2S0KH49_9ACTN</name>
<evidence type="ECO:0000256" key="2">
    <source>
        <dbReference type="SAM" id="Phobius"/>
    </source>
</evidence>
<feature type="compositionally biased region" description="Low complexity" evidence="1">
    <location>
        <begin position="298"/>
        <end position="309"/>
    </location>
</feature>
<dbReference type="KEGG" id="git:C6V83_12555"/>
<protein>
    <submittedName>
        <fullName evidence="3">Uncharacterized protein</fullName>
    </submittedName>
</protein>
<feature type="transmembrane region" description="Helical" evidence="2">
    <location>
        <begin position="111"/>
        <end position="133"/>
    </location>
</feature>
<sequence length="309" mass="31835">MSSDPTPQDPDEQPVDDQTTEVVETEAPADDAVAAEDEAEETSAEDTVEVERPADRAAAKKTAAKKSAGNNENPGAAKAKKPASAAAAKKAADADDAPARRSGEFTVTTAGLVRAGLALLAIVAVVAIGLLSWQVVAKSRTLAAFDDSKAASEHFVKTYFPTMMAQGATEEQIKSEILPLTAGEAKERIELDAKTTVQWARDAGLANIEIAVGVVTVESFSADRATTLVTAEMSGTSAAAPGGGKQPFLLELDLVKDGGSWLVSRMTTVQGVSADPATGQTPPGQPQNPVPQNPVPQPTQQAPAEQPGG</sequence>
<feature type="compositionally biased region" description="Basic and acidic residues" evidence="1">
    <location>
        <begin position="49"/>
        <end position="58"/>
    </location>
</feature>
<reference evidence="3 4" key="1">
    <citation type="submission" date="2018-03" db="EMBL/GenBank/DDBJ databases">
        <title>Characteristics and genome of n-alkane degrading marine bacteria Gordonia iterans isolated from crude oil contaminated in Tae-an, South Korea.</title>
        <authorList>
            <person name="Lee S.-S."/>
            <person name="Kim H."/>
        </authorList>
    </citation>
    <scope>NUCLEOTIDE SEQUENCE [LARGE SCALE GENOMIC DNA]</scope>
    <source>
        <strain evidence="3 4">Co17</strain>
    </source>
</reference>
<feature type="region of interest" description="Disordered" evidence="1">
    <location>
        <begin position="271"/>
        <end position="309"/>
    </location>
</feature>
<feature type="region of interest" description="Disordered" evidence="1">
    <location>
        <begin position="1"/>
        <end position="102"/>
    </location>
</feature>